<dbReference type="NCBIfam" id="TIGR02199">
    <property type="entry name" value="rfaE_dom_II"/>
    <property type="match status" value="1"/>
</dbReference>
<feature type="domain" description="Cytidyltransferase-like" evidence="13">
    <location>
        <begin position="345"/>
        <end position="435"/>
    </location>
</feature>
<evidence type="ECO:0000259" key="12">
    <source>
        <dbReference type="Pfam" id="PF00294"/>
    </source>
</evidence>
<accession>A0A4R5D840</accession>
<keyword evidence="4 14" id="KW-0548">Nucleotidyltransferase</keyword>
<dbReference type="PANTHER" id="PTHR43793">
    <property type="entry name" value="FAD SYNTHASE"/>
    <property type="match status" value="1"/>
</dbReference>
<dbReference type="InterPro" id="IPR029056">
    <property type="entry name" value="Ribokinase-like"/>
</dbReference>
<gene>
    <name evidence="14" type="primary">rfaE2</name>
    <name evidence="14" type="ORF">E1269_13910</name>
</gene>
<keyword evidence="15" id="KW-1185">Reference proteome</keyword>
<dbReference type="InterPro" id="IPR011914">
    <property type="entry name" value="RfaE_dom_II"/>
</dbReference>
<evidence type="ECO:0000313" key="15">
    <source>
        <dbReference type="Proteomes" id="UP000294739"/>
    </source>
</evidence>
<dbReference type="PROSITE" id="PS00584">
    <property type="entry name" value="PFKB_KINASES_2"/>
    <property type="match status" value="1"/>
</dbReference>
<keyword evidence="7" id="KW-0067">ATP-binding</keyword>
<protein>
    <recommendedName>
        <fullName evidence="2">D-glycero-beta-D-manno-heptose 1-phosphate adenylyltransferase</fullName>
        <ecNumber evidence="2">2.7.7.70</ecNumber>
    </recommendedName>
</protein>
<evidence type="ECO:0000256" key="1">
    <source>
        <dbReference type="ARBA" id="ARBA00004713"/>
    </source>
</evidence>
<evidence type="ECO:0000256" key="2">
    <source>
        <dbReference type="ARBA" id="ARBA00012519"/>
    </source>
</evidence>
<keyword evidence="6" id="KW-0418">Kinase</keyword>
<evidence type="ECO:0000256" key="7">
    <source>
        <dbReference type="ARBA" id="ARBA00022840"/>
    </source>
</evidence>
<dbReference type="GO" id="GO:0009244">
    <property type="term" value="P:lipopolysaccharide core region biosynthetic process"/>
    <property type="evidence" value="ECO:0007669"/>
    <property type="project" value="UniProtKB-UniPathway"/>
</dbReference>
<dbReference type="GO" id="GO:0016779">
    <property type="term" value="F:nucleotidyltransferase activity"/>
    <property type="evidence" value="ECO:0007669"/>
    <property type="project" value="UniProtKB-KW"/>
</dbReference>
<dbReference type="Pfam" id="PF00294">
    <property type="entry name" value="PfkB"/>
    <property type="match status" value="1"/>
</dbReference>
<keyword evidence="8" id="KW-0511">Multifunctional enzyme</keyword>
<dbReference type="InterPro" id="IPR014729">
    <property type="entry name" value="Rossmann-like_a/b/a_fold"/>
</dbReference>
<dbReference type="RefSeq" id="WP_131895422.1">
    <property type="nucleotide sequence ID" value="NZ_SMKZ01000017.1"/>
</dbReference>
<feature type="compositionally biased region" description="Polar residues" evidence="11">
    <location>
        <begin position="299"/>
        <end position="313"/>
    </location>
</feature>
<dbReference type="SUPFAM" id="SSF52374">
    <property type="entry name" value="Nucleotidylyl transferase"/>
    <property type="match status" value="1"/>
</dbReference>
<reference evidence="14 15" key="1">
    <citation type="submission" date="2019-03" db="EMBL/GenBank/DDBJ databases">
        <title>Draft genome sequences of novel Actinobacteria.</title>
        <authorList>
            <person name="Sahin N."/>
            <person name="Ay H."/>
            <person name="Saygin H."/>
        </authorList>
    </citation>
    <scope>NUCLEOTIDE SEQUENCE [LARGE SCALE GENOMIC DNA]</scope>
    <source>
        <strain evidence="14 15">5K138</strain>
    </source>
</reference>
<dbReference type="EMBL" id="SMKZ01000017">
    <property type="protein sequence ID" value="TDE09712.1"/>
    <property type="molecule type" value="Genomic_DNA"/>
</dbReference>
<feature type="domain" description="Carbohydrate kinase PfkB" evidence="12">
    <location>
        <begin position="9"/>
        <end position="298"/>
    </location>
</feature>
<evidence type="ECO:0000256" key="4">
    <source>
        <dbReference type="ARBA" id="ARBA00022695"/>
    </source>
</evidence>
<evidence type="ECO:0000256" key="5">
    <source>
        <dbReference type="ARBA" id="ARBA00022741"/>
    </source>
</evidence>
<dbReference type="NCBIfam" id="TIGR00125">
    <property type="entry name" value="cyt_tran_rel"/>
    <property type="match status" value="1"/>
</dbReference>
<keyword evidence="5" id="KW-0547">Nucleotide-binding</keyword>
<dbReference type="InParanoid" id="A0A4R5D840"/>
<sequence>MGVRLTVLGDALLDTDLVGAVNRLCPDAPVPVVDDVIEVPRPGGAALAAWLAATGGAEVSLVTPMADDQAAAVLRDLLAGRVDLHPVTCQGSTPVKRRVRAGGQSVVRLDSGGLHAVGELTRPAVDALSTADAVLVADYGRGITAVPSVRWLLETLPRQRPVVWDPHPHGAPPIPGLQLVTPNLDEADGWARRVAPGLDTVAGPWTRTARWAAALVDAWAAGAVAVTMGERGALLAYGTGAPVVVPAPPVAAQDTCGAGDAFAAAAAMLLGAGRVTGEAVQGAVKAATAYVRAGGANAVSASPDETMTSSTASWAAGDGSTGPPARSAADVAAEVHAHHGTLVATGGCFDLLHAGHVACLEEARRLGDALVVCVNSDASVRRLKGAARPVMPAEDRARVLQALSCVDAVEIFDEDTPRRLLRRLRPEVWAKGGDYAGAELPESGVMDEWGGQVVTLPYVTGRSTTSLVAALARTGSEHRRL</sequence>
<dbReference type="GO" id="GO:0016773">
    <property type="term" value="F:phosphotransferase activity, alcohol group as acceptor"/>
    <property type="evidence" value="ECO:0007669"/>
    <property type="project" value="InterPro"/>
</dbReference>
<dbReference type="OrthoDB" id="9802794at2"/>
<evidence type="ECO:0000256" key="10">
    <source>
        <dbReference type="ARBA" id="ARBA00047428"/>
    </source>
</evidence>
<evidence type="ECO:0000256" key="11">
    <source>
        <dbReference type="SAM" id="MobiDB-lite"/>
    </source>
</evidence>
<dbReference type="InterPro" id="IPR011611">
    <property type="entry name" value="PfkB_dom"/>
</dbReference>
<comment type="caution">
    <text evidence="14">The sequence shown here is derived from an EMBL/GenBank/DDBJ whole genome shotgun (WGS) entry which is preliminary data.</text>
</comment>
<proteinExistence type="predicted"/>
<comment type="pathway">
    <text evidence="1">Bacterial outer membrane biogenesis; LPS core biosynthesis.</text>
</comment>
<dbReference type="InterPro" id="IPR002173">
    <property type="entry name" value="Carboh/pur_kinase_PfkB_CS"/>
</dbReference>
<keyword evidence="9" id="KW-0119">Carbohydrate metabolism</keyword>
<dbReference type="UniPathway" id="UPA00958"/>
<dbReference type="AlphaFoldDB" id="A0A4R5D840"/>
<dbReference type="InterPro" id="IPR050385">
    <property type="entry name" value="Archaeal_FAD_synthase"/>
</dbReference>
<dbReference type="InterPro" id="IPR004821">
    <property type="entry name" value="Cyt_trans-like"/>
</dbReference>
<evidence type="ECO:0000313" key="14">
    <source>
        <dbReference type="EMBL" id="TDE09712.1"/>
    </source>
</evidence>
<dbReference type="Pfam" id="PF01467">
    <property type="entry name" value="CTP_transf_like"/>
    <property type="match status" value="1"/>
</dbReference>
<evidence type="ECO:0000256" key="9">
    <source>
        <dbReference type="ARBA" id="ARBA00023277"/>
    </source>
</evidence>
<dbReference type="Gene3D" id="3.40.1190.20">
    <property type="match status" value="1"/>
</dbReference>
<dbReference type="GO" id="GO:0005524">
    <property type="term" value="F:ATP binding"/>
    <property type="evidence" value="ECO:0007669"/>
    <property type="project" value="UniProtKB-KW"/>
</dbReference>
<dbReference type="EC" id="2.7.7.70" evidence="2"/>
<dbReference type="Proteomes" id="UP000294739">
    <property type="component" value="Unassembled WGS sequence"/>
</dbReference>
<evidence type="ECO:0000256" key="8">
    <source>
        <dbReference type="ARBA" id="ARBA00023268"/>
    </source>
</evidence>
<dbReference type="Gene3D" id="3.40.50.620">
    <property type="entry name" value="HUPs"/>
    <property type="match status" value="1"/>
</dbReference>
<dbReference type="GO" id="GO:0016301">
    <property type="term" value="F:kinase activity"/>
    <property type="evidence" value="ECO:0007669"/>
    <property type="project" value="UniProtKB-KW"/>
</dbReference>
<comment type="catalytic activity">
    <reaction evidence="10">
        <text>D-glycero-beta-D-manno-heptose 1-phosphate + ATP + H(+) = ADP-D-glycero-beta-D-manno-heptose + diphosphate</text>
        <dbReference type="Rhea" id="RHEA:27465"/>
        <dbReference type="ChEBI" id="CHEBI:15378"/>
        <dbReference type="ChEBI" id="CHEBI:30616"/>
        <dbReference type="ChEBI" id="CHEBI:33019"/>
        <dbReference type="ChEBI" id="CHEBI:59967"/>
        <dbReference type="ChEBI" id="CHEBI:61593"/>
        <dbReference type="EC" id="2.7.7.70"/>
    </reaction>
</comment>
<evidence type="ECO:0000256" key="3">
    <source>
        <dbReference type="ARBA" id="ARBA00022679"/>
    </source>
</evidence>
<evidence type="ECO:0000259" key="13">
    <source>
        <dbReference type="Pfam" id="PF01467"/>
    </source>
</evidence>
<keyword evidence="3 14" id="KW-0808">Transferase</keyword>
<name>A0A4R5D840_9ACTN</name>
<evidence type="ECO:0000256" key="6">
    <source>
        <dbReference type="ARBA" id="ARBA00022777"/>
    </source>
</evidence>
<feature type="region of interest" description="Disordered" evidence="11">
    <location>
        <begin position="299"/>
        <end position="326"/>
    </location>
</feature>
<dbReference type="PANTHER" id="PTHR43793:SF2">
    <property type="entry name" value="BIFUNCTIONAL PROTEIN HLDE"/>
    <property type="match status" value="1"/>
</dbReference>
<dbReference type="SUPFAM" id="SSF53613">
    <property type="entry name" value="Ribokinase-like"/>
    <property type="match status" value="1"/>
</dbReference>
<organism evidence="14 15">
    <name type="scientific">Jiangella asiatica</name>
    <dbReference type="NCBI Taxonomy" id="2530372"/>
    <lineage>
        <taxon>Bacteria</taxon>
        <taxon>Bacillati</taxon>
        <taxon>Actinomycetota</taxon>
        <taxon>Actinomycetes</taxon>
        <taxon>Jiangellales</taxon>
        <taxon>Jiangellaceae</taxon>
        <taxon>Jiangella</taxon>
    </lineage>
</organism>